<sequence>MSLKDYIELVRKREQKVRNQYAENFESTSSNKFVEMILVDTAFVIEVLCKNHSKELVEENDLIFNRPWKVKEVREDMMLLENQLPFFMLEDVLSLAKIRVSLGNNNEKVKCEVGSSRNLFDIQFRNRVLVIPQLQIRSSTQSFFLNLLAFEQCRLRNCYISNYFFILDRLIDTTSDGQLLGQSGVIESKLSDNQEVVASINHLALGSFWRRKRFHFNELCDGLNAHYANPWNNWITTIIHNHFSSPLTIFVVTTAAAPFTRSLIQTVCSCGVQFK</sequence>
<dbReference type="STRING" id="981085.W9RVP8"/>
<evidence type="ECO:0000313" key="2">
    <source>
        <dbReference type="Proteomes" id="UP000030645"/>
    </source>
</evidence>
<dbReference type="Pfam" id="PF03140">
    <property type="entry name" value="DUF247"/>
    <property type="match status" value="2"/>
</dbReference>
<dbReference type="PANTHER" id="PTHR31170">
    <property type="entry name" value="BNAC04G53230D PROTEIN"/>
    <property type="match status" value="1"/>
</dbReference>
<dbReference type="InterPro" id="IPR004158">
    <property type="entry name" value="DUF247_pln"/>
</dbReference>
<accession>W9RVP8</accession>
<dbReference type="AlphaFoldDB" id="W9RVP8"/>
<name>W9RVP8_9ROSA</name>
<evidence type="ECO:0000313" key="1">
    <source>
        <dbReference type="EMBL" id="EXB98270.1"/>
    </source>
</evidence>
<gene>
    <name evidence="1" type="ORF">L484_014254</name>
</gene>
<dbReference type="eggNOG" id="ENOG502RY48">
    <property type="taxonomic scope" value="Eukaryota"/>
</dbReference>
<reference evidence="2" key="1">
    <citation type="submission" date="2013-01" db="EMBL/GenBank/DDBJ databases">
        <title>Draft Genome Sequence of a Mulberry Tree, Morus notabilis C.K. Schneid.</title>
        <authorList>
            <person name="He N."/>
            <person name="Zhao S."/>
        </authorList>
    </citation>
    <scope>NUCLEOTIDE SEQUENCE</scope>
</reference>
<protein>
    <submittedName>
        <fullName evidence="1">Uncharacterized protein</fullName>
    </submittedName>
</protein>
<proteinExistence type="predicted"/>
<organism evidence="1 2">
    <name type="scientific">Morus notabilis</name>
    <dbReference type="NCBI Taxonomy" id="981085"/>
    <lineage>
        <taxon>Eukaryota</taxon>
        <taxon>Viridiplantae</taxon>
        <taxon>Streptophyta</taxon>
        <taxon>Embryophyta</taxon>
        <taxon>Tracheophyta</taxon>
        <taxon>Spermatophyta</taxon>
        <taxon>Magnoliopsida</taxon>
        <taxon>eudicotyledons</taxon>
        <taxon>Gunneridae</taxon>
        <taxon>Pentapetalae</taxon>
        <taxon>rosids</taxon>
        <taxon>fabids</taxon>
        <taxon>Rosales</taxon>
        <taxon>Moraceae</taxon>
        <taxon>Moreae</taxon>
        <taxon>Morus</taxon>
    </lineage>
</organism>
<keyword evidence="2" id="KW-1185">Reference proteome</keyword>
<dbReference type="EMBL" id="KE345285">
    <property type="protein sequence ID" value="EXB98270.1"/>
    <property type="molecule type" value="Genomic_DNA"/>
</dbReference>
<dbReference type="Proteomes" id="UP000030645">
    <property type="component" value="Unassembled WGS sequence"/>
</dbReference>
<dbReference type="PANTHER" id="PTHR31170:SF25">
    <property type="entry name" value="BNAA09G04570D PROTEIN"/>
    <property type="match status" value="1"/>
</dbReference>